<dbReference type="InParanoid" id="G1TG25"/>
<gene>
    <name evidence="9" type="primary">FGFBP1</name>
</gene>
<evidence type="ECO:0000256" key="2">
    <source>
        <dbReference type="ARBA" id="ARBA00008326"/>
    </source>
</evidence>
<dbReference type="GO" id="GO:2000288">
    <property type="term" value="P:positive regulation of myoblast proliferation"/>
    <property type="evidence" value="ECO:0007669"/>
    <property type="project" value="Ensembl"/>
</dbReference>
<feature type="compositionally biased region" description="Polar residues" evidence="7">
    <location>
        <begin position="53"/>
        <end position="62"/>
    </location>
</feature>
<name>G1TG25_RABIT</name>
<dbReference type="GO" id="GO:0008543">
    <property type="term" value="P:fibroblast growth factor receptor signaling pathway"/>
    <property type="evidence" value="ECO:0007669"/>
    <property type="project" value="Ensembl"/>
</dbReference>
<dbReference type="AlphaFoldDB" id="G1TG25"/>
<reference evidence="9" key="2">
    <citation type="submission" date="2025-08" db="UniProtKB">
        <authorList>
            <consortium name="Ensembl"/>
        </authorList>
    </citation>
    <scope>IDENTIFICATION</scope>
    <source>
        <strain evidence="9">Thorbecke</strain>
    </source>
</reference>
<dbReference type="GO" id="GO:0007267">
    <property type="term" value="P:cell-cell signaling"/>
    <property type="evidence" value="ECO:0007669"/>
    <property type="project" value="TreeGrafter"/>
</dbReference>
<dbReference type="FunCoup" id="G1TG25">
    <property type="interactions" value="12"/>
</dbReference>
<evidence type="ECO:0000313" key="10">
    <source>
        <dbReference type="Proteomes" id="UP000001811"/>
    </source>
</evidence>
<comment type="similarity">
    <text evidence="2">Belongs to the fibroblast growth factor-binding protein family.</text>
</comment>
<comment type="subcellular location">
    <subcellularLocation>
        <location evidence="1">Secreted</location>
    </subcellularLocation>
</comment>
<keyword evidence="5" id="KW-1015">Disulfide bond</keyword>
<keyword evidence="3" id="KW-0964">Secreted</keyword>
<dbReference type="eggNOG" id="ENOG502RZQ6">
    <property type="taxonomic scope" value="Eukaryota"/>
</dbReference>
<dbReference type="PANTHER" id="PTHR15258">
    <property type="entry name" value="FGF BINDING PROTEIN-RELATED"/>
    <property type="match status" value="1"/>
</dbReference>
<dbReference type="GO" id="GO:0017134">
    <property type="term" value="F:fibroblast growth factor binding"/>
    <property type="evidence" value="ECO:0007669"/>
    <property type="project" value="Ensembl"/>
</dbReference>
<dbReference type="GO" id="GO:0005576">
    <property type="term" value="C:extracellular region"/>
    <property type="evidence" value="ECO:0007669"/>
    <property type="project" value="UniProtKB-SubCell"/>
</dbReference>
<evidence type="ECO:0000313" key="9">
    <source>
        <dbReference type="Ensembl" id="ENSOCUP00000015873.2"/>
    </source>
</evidence>
<dbReference type="InterPro" id="IPR010510">
    <property type="entry name" value="FGF1-bd"/>
</dbReference>
<protein>
    <submittedName>
        <fullName evidence="9">Fibroblast growth factor binding protein 1</fullName>
    </submittedName>
</protein>
<sequence length="245" mass="27451">MWTRTLTLLSVLLLAALSEKVKNGVRHGQSDIQDRNSSVPLSKPQIKQRSRTSKSTTGGKFDTQDQASCTWTVAEQVPGVTLKVECTQLDHRFSCVFAGNPTACLQLHGHVYWKQMARALRKQKNLCGDFRGALKTKVCRKQFPESNLQLVNSTLTGDVKPRKESRERPQREQVKIKGTPSMETGKAQEDAHTSPAVSQATPTKGPECVEDRDMVNQKKIALEFCGETWHSLCTFFLTMIQDRSC</sequence>
<dbReference type="Bgee" id="ENSOCUG00000016098">
    <property type="expression patterns" value="Expressed in smooth muscle tissue and 11 other cell types or tissues"/>
</dbReference>
<evidence type="ECO:0000256" key="4">
    <source>
        <dbReference type="ARBA" id="ARBA00022729"/>
    </source>
</evidence>
<proteinExistence type="inferred from homology"/>
<evidence type="ECO:0000256" key="5">
    <source>
        <dbReference type="ARBA" id="ARBA00023157"/>
    </source>
</evidence>
<dbReference type="GO" id="GO:0045743">
    <property type="term" value="P:positive regulation of fibroblast growth factor receptor signaling pathway"/>
    <property type="evidence" value="ECO:0007669"/>
    <property type="project" value="Ensembl"/>
</dbReference>
<keyword evidence="4 8" id="KW-0732">Signal</keyword>
<evidence type="ECO:0000256" key="3">
    <source>
        <dbReference type="ARBA" id="ARBA00022525"/>
    </source>
</evidence>
<dbReference type="PaxDb" id="9986-ENSOCUP00000015873"/>
<feature type="signal peptide" evidence="8">
    <location>
        <begin position="1"/>
        <end position="18"/>
    </location>
</feature>
<dbReference type="GO" id="GO:0051450">
    <property type="term" value="P:myoblast proliferation"/>
    <property type="evidence" value="ECO:0007669"/>
    <property type="project" value="Ensembl"/>
</dbReference>
<accession>G1TG25</accession>
<dbReference type="GeneTree" id="ENSGT00940000154372"/>
<evidence type="ECO:0000256" key="8">
    <source>
        <dbReference type="SAM" id="SignalP"/>
    </source>
</evidence>
<dbReference type="GO" id="GO:0090050">
    <property type="term" value="P:positive regulation of cell migration involved in sprouting angiogenesis"/>
    <property type="evidence" value="ECO:0007669"/>
    <property type="project" value="Ensembl"/>
</dbReference>
<evidence type="ECO:0000256" key="1">
    <source>
        <dbReference type="ARBA" id="ARBA00004613"/>
    </source>
</evidence>
<dbReference type="Proteomes" id="UP000001811">
    <property type="component" value="Chromosome 2"/>
</dbReference>
<evidence type="ECO:0000256" key="7">
    <source>
        <dbReference type="SAM" id="MobiDB-lite"/>
    </source>
</evidence>
<dbReference type="PANTHER" id="PTHR15258:SF2">
    <property type="entry name" value="FIBROBLAST GROWTH FACTOR-BINDING PROTEIN 1"/>
    <property type="match status" value="1"/>
</dbReference>
<keyword evidence="10" id="KW-1185">Reference proteome</keyword>
<feature type="chain" id="PRO_5023907075" evidence="8">
    <location>
        <begin position="19"/>
        <end position="245"/>
    </location>
</feature>
<reference evidence="9" key="3">
    <citation type="submission" date="2025-09" db="UniProtKB">
        <authorList>
            <consortium name="Ensembl"/>
        </authorList>
    </citation>
    <scope>IDENTIFICATION</scope>
    <source>
        <strain evidence="9">Thorbecke</strain>
    </source>
</reference>
<reference evidence="9 10" key="1">
    <citation type="journal article" date="2011" name="Nature">
        <title>A high-resolution map of human evolutionary constraint using 29 mammals.</title>
        <authorList>
            <person name="Lindblad-Toh K."/>
            <person name="Garber M."/>
            <person name="Zuk O."/>
            <person name="Lin M.F."/>
            <person name="Parker B.J."/>
            <person name="Washietl S."/>
            <person name="Kheradpour P."/>
            <person name="Ernst J."/>
            <person name="Jordan G."/>
            <person name="Mauceli E."/>
            <person name="Ward L.D."/>
            <person name="Lowe C.B."/>
            <person name="Holloway A.K."/>
            <person name="Clamp M."/>
            <person name="Gnerre S."/>
            <person name="Alfoldi J."/>
            <person name="Beal K."/>
            <person name="Chang J."/>
            <person name="Clawson H."/>
            <person name="Cuff J."/>
            <person name="Di Palma F."/>
            <person name="Fitzgerald S."/>
            <person name="Flicek P."/>
            <person name="Guttman M."/>
            <person name="Hubisz M.J."/>
            <person name="Jaffe D.B."/>
            <person name="Jungreis I."/>
            <person name="Kent W.J."/>
            <person name="Kostka D."/>
            <person name="Lara M."/>
            <person name="Martins A.L."/>
            <person name="Massingham T."/>
            <person name="Moltke I."/>
            <person name="Raney B.J."/>
            <person name="Rasmussen M.D."/>
            <person name="Robinson J."/>
            <person name="Stark A."/>
            <person name="Vilella A.J."/>
            <person name="Wen J."/>
            <person name="Xie X."/>
            <person name="Zody M.C."/>
            <person name="Baldwin J."/>
            <person name="Bloom T."/>
            <person name="Chin C.W."/>
            <person name="Heiman D."/>
            <person name="Nicol R."/>
            <person name="Nusbaum C."/>
            <person name="Young S."/>
            <person name="Wilkinson J."/>
            <person name="Worley K.C."/>
            <person name="Kovar C.L."/>
            <person name="Muzny D.M."/>
            <person name="Gibbs R.A."/>
            <person name="Cree A."/>
            <person name="Dihn H.H."/>
            <person name="Fowler G."/>
            <person name="Jhangiani S."/>
            <person name="Joshi V."/>
            <person name="Lee S."/>
            <person name="Lewis L.R."/>
            <person name="Nazareth L.V."/>
            <person name="Okwuonu G."/>
            <person name="Santibanez J."/>
            <person name="Warren W.C."/>
            <person name="Mardis E.R."/>
            <person name="Weinstock G.M."/>
            <person name="Wilson R.K."/>
            <person name="Delehaunty K."/>
            <person name="Dooling D."/>
            <person name="Fronik C."/>
            <person name="Fulton L."/>
            <person name="Fulton B."/>
            <person name="Graves T."/>
            <person name="Minx P."/>
            <person name="Sodergren E."/>
            <person name="Birney E."/>
            <person name="Margulies E.H."/>
            <person name="Herrero J."/>
            <person name="Green E.D."/>
            <person name="Haussler D."/>
            <person name="Siepel A."/>
            <person name="Goldman N."/>
            <person name="Pollard K.S."/>
            <person name="Pedersen J.S."/>
            <person name="Lander E.S."/>
            <person name="Kellis M."/>
        </authorList>
    </citation>
    <scope>NUCLEOTIDE SEQUENCE [LARGE SCALE GENOMIC DNA]</scope>
    <source>
        <strain evidence="9 10">Thorbecke inbred</strain>
    </source>
</reference>
<dbReference type="HOGENOM" id="CLU_102227_0_0_1"/>
<feature type="region of interest" description="Disordered" evidence="7">
    <location>
        <begin position="157"/>
        <end position="210"/>
    </location>
</feature>
<feature type="compositionally biased region" description="Basic and acidic residues" evidence="7">
    <location>
        <begin position="159"/>
        <end position="175"/>
    </location>
</feature>
<dbReference type="GO" id="GO:1903589">
    <property type="term" value="P:positive regulation of blood vessel endothelial cell proliferation involved in sprouting angiogenesis"/>
    <property type="evidence" value="ECO:0007669"/>
    <property type="project" value="Ensembl"/>
</dbReference>
<feature type="region of interest" description="Disordered" evidence="7">
    <location>
        <begin position="27"/>
        <end position="62"/>
    </location>
</feature>
<dbReference type="EMBL" id="AAGW02010039">
    <property type="status" value="NOT_ANNOTATED_CDS"/>
    <property type="molecule type" value="Genomic_DNA"/>
</dbReference>
<organism evidence="9 10">
    <name type="scientific">Oryctolagus cuniculus</name>
    <name type="common">Rabbit</name>
    <dbReference type="NCBI Taxonomy" id="9986"/>
    <lineage>
        <taxon>Eukaryota</taxon>
        <taxon>Metazoa</taxon>
        <taxon>Chordata</taxon>
        <taxon>Craniata</taxon>
        <taxon>Vertebrata</taxon>
        <taxon>Euteleostomi</taxon>
        <taxon>Mammalia</taxon>
        <taxon>Eutheria</taxon>
        <taxon>Euarchontoglires</taxon>
        <taxon>Glires</taxon>
        <taxon>Lagomorpha</taxon>
        <taxon>Leporidae</taxon>
        <taxon>Oryctolagus</taxon>
    </lineage>
</organism>
<evidence type="ECO:0000256" key="6">
    <source>
        <dbReference type="ARBA" id="ARBA00023183"/>
    </source>
</evidence>
<dbReference type="STRING" id="9986.ENSOCUP00000015873"/>
<dbReference type="GO" id="GO:0009986">
    <property type="term" value="C:cell surface"/>
    <property type="evidence" value="ECO:0007669"/>
    <property type="project" value="Ensembl"/>
</dbReference>
<dbReference type="Pfam" id="PF06473">
    <property type="entry name" value="FGF-BP1"/>
    <property type="match status" value="1"/>
</dbReference>
<dbReference type="Ensembl" id="ENSOCUT00000022661.2">
    <property type="protein sequence ID" value="ENSOCUP00000015873.2"/>
    <property type="gene ID" value="ENSOCUG00000016098.3"/>
</dbReference>
<keyword evidence="6" id="KW-0340">Growth factor binding</keyword>